<reference evidence="6" key="1">
    <citation type="submission" date="2023-01" db="EMBL/GenBank/DDBJ databases">
        <title>The chitinases involved in constricting ring structure development in the nematode-trapping fungus Drechslerella dactyloides.</title>
        <authorList>
            <person name="Wang R."/>
            <person name="Zhang L."/>
            <person name="Tang P."/>
            <person name="Li S."/>
            <person name="Liang L."/>
        </authorList>
    </citation>
    <scope>NUCLEOTIDE SEQUENCE</scope>
    <source>
        <strain evidence="6">YMF1.00031</strain>
    </source>
</reference>
<comment type="similarity">
    <text evidence="2">Belongs to the replication factor A protein 3 family.</text>
</comment>
<dbReference type="InterPro" id="IPR003615">
    <property type="entry name" value="HNH_nuc"/>
</dbReference>
<accession>A0AAD6J0F7</accession>
<organism evidence="6 7">
    <name type="scientific">Drechslerella dactyloides</name>
    <name type="common">Nematode-trapping fungus</name>
    <name type="synonym">Arthrobotrys dactyloides</name>
    <dbReference type="NCBI Taxonomy" id="74499"/>
    <lineage>
        <taxon>Eukaryota</taxon>
        <taxon>Fungi</taxon>
        <taxon>Dikarya</taxon>
        <taxon>Ascomycota</taxon>
        <taxon>Pezizomycotina</taxon>
        <taxon>Orbiliomycetes</taxon>
        <taxon>Orbiliales</taxon>
        <taxon>Orbiliaceae</taxon>
        <taxon>Drechslerella</taxon>
    </lineage>
</organism>
<evidence type="ECO:0000256" key="1">
    <source>
        <dbReference type="ARBA" id="ARBA00004123"/>
    </source>
</evidence>
<dbReference type="GO" id="GO:0000724">
    <property type="term" value="P:double-strand break repair via homologous recombination"/>
    <property type="evidence" value="ECO:0007669"/>
    <property type="project" value="TreeGrafter"/>
</dbReference>
<dbReference type="EMBL" id="JAQGDS010000003">
    <property type="protein sequence ID" value="KAJ6261876.1"/>
    <property type="molecule type" value="Genomic_DNA"/>
</dbReference>
<dbReference type="InterPro" id="IPR013970">
    <property type="entry name" value="Rfa2"/>
</dbReference>
<comment type="subcellular location">
    <subcellularLocation>
        <location evidence="1">Nucleus</location>
    </subcellularLocation>
</comment>
<evidence type="ECO:0000313" key="6">
    <source>
        <dbReference type="EMBL" id="KAJ6261876.1"/>
    </source>
</evidence>
<dbReference type="GO" id="GO:0003697">
    <property type="term" value="F:single-stranded DNA binding"/>
    <property type="evidence" value="ECO:0007669"/>
    <property type="project" value="TreeGrafter"/>
</dbReference>
<evidence type="ECO:0000256" key="2">
    <source>
        <dbReference type="ARBA" id="ARBA00009761"/>
    </source>
</evidence>
<dbReference type="GO" id="GO:0035861">
    <property type="term" value="C:site of double-strand break"/>
    <property type="evidence" value="ECO:0007669"/>
    <property type="project" value="TreeGrafter"/>
</dbReference>
<dbReference type="PANTHER" id="PTHR15114">
    <property type="entry name" value="REPLICATION PROTEIN A3"/>
    <property type="match status" value="1"/>
</dbReference>
<dbReference type="InterPro" id="IPR057203">
    <property type="entry name" value="DUF7881"/>
</dbReference>
<dbReference type="CDD" id="cd04479">
    <property type="entry name" value="RPA3"/>
    <property type="match status" value="1"/>
</dbReference>
<evidence type="ECO:0000259" key="4">
    <source>
        <dbReference type="Pfam" id="PF13391"/>
    </source>
</evidence>
<evidence type="ECO:0008006" key="8">
    <source>
        <dbReference type="Google" id="ProtNLM"/>
    </source>
</evidence>
<dbReference type="GO" id="GO:0006260">
    <property type="term" value="P:DNA replication"/>
    <property type="evidence" value="ECO:0007669"/>
    <property type="project" value="InterPro"/>
</dbReference>
<dbReference type="GO" id="GO:0003684">
    <property type="term" value="F:damaged DNA binding"/>
    <property type="evidence" value="ECO:0007669"/>
    <property type="project" value="TreeGrafter"/>
</dbReference>
<keyword evidence="3" id="KW-0539">Nucleus</keyword>
<protein>
    <recommendedName>
        <fullName evidence="8">HNH nuclease domain-containing protein</fullName>
    </recommendedName>
</protein>
<keyword evidence="7" id="KW-1185">Reference proteome</keyword>
<comment type="caution">
    <text evidence="6">The sequence shown here is derived from an EMBL/GenBank/DDBJ whole genome shotgun (WGS) entry which is preliminary data.</text>
</comment>
<dbReference type="GO" id="GO:0006289">
    <property type="term" value="P:nucleotide-excision repair"/>
    <property type="evidence" value="ECO:0007669"/>
    <property type="project" value="TreeGrafter"/>
</dbReference>
<name>A0AAD6J0F7_DREDA</name>
<feature type="domain" description="DUF7881" evidence="5">
    <location>
        <begin position="166"/>
        <end position="240"/>
    </location>
</feature>
<sequence length="654" mass="73244">MPSPGIPITRLSIMMSMSSGRCAVIRSPTRTPRPREYRLFTMTVLTVPGSVGSMEAPSHWLIMSTLVTIRWVKAMTFKPMMAEMRARRQRGAGGYREGCRKAMTGSRQAAMAAEEETEHEDGLDVVWRRSLAGAFLALSKRIRHKVSRNSEPARSTFPMLADRAEGRNVFIYDSTNPSTQLGGLYQCGSITEANLLLIISILITTSSPIDVLHRQSNHILTNCNRIIDHGAYDIYCEEPVEVTDEQWIPRSLPRETTSANDSFRDKVRQRDGRCVFSGLVNLRAYRNSWVPFTATHIVPLHCESWWAGAHGDMHTQLADGNIVGTEGLDTPQNGLLLQQSIVADFADYTVSVIPEASPIHTCSHLEIQRICHEGDGYKIVLFAEENYPVDGKNLDPICLNPDDPNRVHDDFLRWHFRQAVLANVRGNGEPVFEHDFAGMDQLAEMAKEPYSDLRIGFEVDAWLRNKLKVAREKGTPLALTGRRSEDETEDISRFNIHEWDSEIASCLSCTRLRRQLTNAPRRVFPPKPHPKLPLHHNIYLSINPTITMAEQTPRVNAPLLANFTTQTVRIAGKVIQIRGSTATIESQGTVAIQLDADTNVKTQGNVVEIIGKVNSDHSIKEFVSTDFGPDVDMAAVDAVVHATHTFREIFYDAK</sequence>
<dbReference type="GO" id="GO:0005662">
    <property type="term" value="C:DNA replication factor A complex"/>
    <property type="evidence" value="ECO:0007669"/>
    <property type="project" value="TreeGrafter"/>
</dbReference>
<dbReference type="GO" id="GO:0006298">
    <property type="term" value="P:mismatch repair"/>
    <property type="evidence" value="ECO:0007669"/>
    <property type="project" value="TreeGrafter"/>
</dbReference>
<gene>
    <name evidence="6" type="ORF">Dda_2675</name>
</gene>
<dbReference type="Pfam" id="PF08661">
    <property type="entry name" value="Rep_fac-A_3"/>
    <property type="match status" value="1"/>
</dbReference>
<dbReference type="GO" id="GO:0006284">
    <property type="term" value="P:base-excision repair"/>
    <property type="evidence" value="ECO:0007669"/>
    <property type="project" value="TreeGrafter"/>
</dbReference>
<dbReference type="InterPro" id="IPR012340">
    <property type="entry name" value="NA-bd_OB-fold"/>
</dbReference>
<dbReference type="PANTHER" id="PTHR15114:SF1">
    <property type="entry name" value="REPLICATION PROTEIN A 14 KDA SUBUNIT"/>
    <property type="match status" value="1"/>
</dbReference>
<evidence type="ECO:0000256" key="3">
    <source>
        <dbReference type="ARBA" id="ARBA00023242"/>
    </source>
</evidence>
<evidence type="ECO:0000313" key="7">
    <source>
        <dbReference type="Proteomes" id="UP001221413"/>
    </source>
</evidence>
<feature type="domain" description="HNH nuclease" evidence="4">
    <location>
        <begin position="274"/>
        <end position="349"/>
    </location>
</feature>
<dbReference type="Pfam" id="PF13391">
    <property type="entry name" value="HNH_2"/>
    <property type="match status" value="1"/>
</dbReference>
<dbReference type="Pfam" id="PF25324">
    <property type="entry name" value="DUF7881"/>
    <property type="match status" value="1"/>
</dbReference>
<dbReference type="Gene3D" id="2.40.50.140">
    <property type="entry name" value="Nucleic acid-binding proteins"/>
    <property type="match status" value="1"/>
</dbReference>
<proteinExistence type="inferred from homology"/>
<dbReference type="Proteomes" id="UP001221413">
    <property type="component" value="Unassembled WGS sequence"/>
</dbReference>
<evidence type="ECO:0000259" key="5">
    <source>
        <dbReference type="Pfam" id="PF25324"/>
    </source>
</evidence>
<dbReference type="SUPFAM" id="SSF50249">
    <property type="entry name" value="Nucleic acid-binding proteins"/>
    <property type="match status" value="1"/>
</dbReference>
<dbReference type="AlphaFoldDB" id="A0AAD6J0F7"/>